<dbReference type="SUPFAM" id="SSF52402">
    <property type="entry name" value="Adenine nucleotide alpha hydrolases-like"/>
    <property type="match status" value="1"/>
</dbReference>
<dbReference type="CDD" id="cd00712">
    <property type="entry name" value="AsnB"/>
    <property type="match status" value="1"/>
</dbReference>
<name>A0ABV6NCH8_9BACI</name>
<reference evidence="10 11" key="1">
    <citation type="submission" date="2024-09" db="EMBL/GenBank/DDBJ databases">
        <authorList>
            <person name="Sun Q."/>
            <person name="Mori K."/>
        </authorList>
    </citation>
    <scope>NUCLEOTIDE SEQUENCE [LARGE SCALE GENOMIC DNA]</scope>
    <source>
        <strain evidence="10 11">NCAIM B.02301</strain>
    </source>
</reference>
<dbReference type="RefSeq" id="WP_273841123.1">
    <property type="nucleotide sequence ID" value="NZ_JAQQWT010000003.1"/>
</dbReference>
<dbReference type="CDD" id="cd01991">
    <property type="entry name" value="Asn_synthase_B_C"/>
    <property type="match status" value="1"/>
</dbReference>
<evidence type="ECO:0000256" key="6">
    <source>
        <dbReference type="ARBA" id="ARBA00022888"/>
    </source>
</evidence>
<feature type="domain" description="Glutamine amidotransferase type-2" evidence="9">
    <location>
        <begin position="2"/>
        <end position="216"/>
    </location>
</feature>
<dbReference type="PIRSF" id="PIRSF001589">
    <property type="entry name" value="Asn_synthetase_glu-h"/>
    <property type="match status" value="1"/>
</dbReference>
<dbReference type="PANTHER" id="PTHR43284">
    <property type="entry name" value="ASPARAGINE SYNTHETASE (GLUTAMINE-HYDROLYZING)"/>
    <property type="match status" value="1"/>
</dbReference>
<dbReference type="InterPro" id="IPR001962">
    <property type="entry name" value="Asn_synthase"/>
</dbReference>
<dbReference type="Pfam" id="PF13537">
    <property type="entry name" value="GATase_7"/>
    <property type="match status" value="1"/>
</dbReference>
<comment type="catalytic activity">
    <reaction evidence="8">
        <text>L-aspartate + L-glutamine + ATP + H2O = L-asparagine + L-glutamate + AMP + diphosphate + H(+)</text>
        <dbReference type="Rhea" id="RHEA:12228"/>
        <dbReference type="ChEBI" id="CHEBI:15377"/>
        <dbReference type="ChEBI" id="CHEBI:15378"/>
        <dbReference type="ChEBI" id="CHEBI:29985"/>
        <dbReference type="ChEBI" id="CHEBI:29991"/>
        <dbReference type="ChEBI" id="CHEBI:30616"/>
        <dbReference type="ChEBI" id="CHEBI:33019"/>
        <dbReference type="ChEBI" id="CHEBI:58048"/>
        <dbReference type="ChEBI" id="CHEBI:58359"/>
        <dbReference type="ChEBI" id="CHEBI:456215"/>
        <dbReference type="EC" id="6.3.5.4"/>
    </reaction>
</comment>
<evidence type="ECO:0000259" key="9">
    <source>
        <dbReference type="PROSITE" id="PS51278"/>
    </source>
</evidence>
<dbReference type="EMBL" id="JBHLTR010000004">
    <property type="protein sequence ID" value="MFC0558184.1"/>
    <property type="molecule type" value="Genomic_DNA"/>
</dbReference>
<dbReference type="NCBIfam" id="TIGR01536">
    <property type="entry name" value="asn_synth_AEB"/>
    <property type="match status" value="1"/>
</dbReference>
<keyword evidence="6" id="KW-0061">Asparagine biosynthesis</keyword>
<protein>
    <recommendedName>
        <fullName evidence="3">asparagine synthase (glutamine-hydrolyzing)</fullName>
        <ecNumber evidence="3">6.3.5.4</ecNumber>
    </recommendedName>
</protein>
<sequence length="615" mass="70781">MCGITGWIDWRQDLRKEEKQVKKMAETLNRRGPDDLNVWTSTHAAFGHARLVVVDPENGVQPMSRTYKGKTYTLVYNGELYNTEDIRKELLARGHDFKGHSDTEVLLKSYIEWGYQALEKFNGIFAFAIWNDKDESLFMARDRLGVKPLFYTVRNGFLIFGSELKALLAHQEIEPIVKTEGLAEIMGLAPSRTPGHGVYDDIHELRPAHMLIYDRNGAKISRYWTLKSKKHDQTVEETAENVRSLLGDAVERQLFADVPVGMFLSGGVDSSALTAFAAKVYEKEGKGPIKSYSIDYDENDKYFKANDFQPNSDAPWVKVVSDALGTEHHNKIISIDELANRLKEAVDVRDLPGMADIDSSLLWFCHEIKQDVTVGLSGECADEIFGGYPWFHKPEIMNYDGFPWMRSIDERENLLNDKWKPKLKLKQYVYDRYKETIAETPRLDGDTPEEARRREISYLNIIWFMTNLLDRKDRMSMGASLEVRVPFSDHRLVEYVWNIPWEMKQLDGREKGILRKALEGLLPHDILYRKKSPYPKTHHPKYTAAVQKGMQEVLAQKDAPIFEFINKAALQEMAESGGFPTGQPYFGQLMAGPQLLAHFIQMDYWLTKYNVKIKE</sequence>
<evidence type="ECO:0000313" key="11">
    <source>
        <dbReference type="Proteomes" id="UP001589833"/>
    </source>
</evidence>
<dbReference type="PROSITE" id="PS51278">
    <property type="entry name" value="GATASE_TYPE_2"/>
    <property type="match status" value="1"/>
</dbReference>
<dbReference type="InterPro" id="IPR017932">
    <property type="entry name" value="GATase_2_dom"/>
</dbReference>
<dbReference type="Proteomes" id="UP001589833">
    <property type="component" value="Unassembled WGS sequence"/>
</dbReference>
<evidence type="ECO:0000256" key="2">
    <source>
        <dbReference type="ARBA" id="ARBA00005752"/>
    </source>
</evidence>
<dbReference type="SUPFAM" id="SSF56235">
    <property type="entry name" value="N-terminal nucleophile aminohydrolases (Ntn hydrolases)"/>
    <property type="match status" value="1"/>
</dbReference>
<evidence type="ECO:0000256" key="8">
    <source>
        <dbReference type="ARBA" id="ARBA00048741"/>
    </source>
</evidence>
<keyword evidence="7" id="KW-0315">Glutamine amidotransferase</keyword>
<dbReference type="InterPro" id="IPR033738">
    <property type="entry name" value="AsnB_N"/>
</dbReference>
<evidence type="ECO:0000256" key="1">
    <source>
        <dbReference type="ARBA" id="ARBA00005187"/>
    </source>
</evidence>
<dbReference type="Gene3D" id="3.40.50.620">
    <property type="entry name" value="HUPs"/>
    <property type="match status" value="1"/>
</dbReference>
<keyword evidence="10" id="KW-0436">Ligase</keyword>
<dbReference type="InterPro" id="IPR051786">
    <property type="entry name" value="ASN_synthetase/amidase"/>
</dbReference>
<gene>
    <name evidence="10" type="primary">asnB</name>
    <name evidence="10" type="ORF">ACFFH4_03870</name>
</gene>
<proteinExistence type="inferred from homology"/>
<comment type="similarity">
    <text evidence="2">Belongs to the asparagine synthetase family.</text>
</comment>
<keyword evidence="11" id="KW-1185">Reference proteome</keyword>
<evidence type="ECO:0000256" key="7">
    <source>
        <dbReference type="ARBA" id="ARBA00022962"/>
    </source>
</evidence>
<evidence type="ECO:0000256" key="4">
    <source>
        <dbReference type="ARBA" id="ARBA00022741"/>
    </source>
</evidence>
<comment type="pathway">
    <text evidence="1">Amino-acid biosynthesis; L-asparagine biosynthesis; L-asparagine from L-aspartate (L-Gln route): step 1/1.</text>
</comment>
<dbReference type="InterPro" id="IPR006426">
    <property type="entry name" value="Asn_synth_AEB"/>
</dbReference>
<accession>A0ABV6NCH8</accession>
<evidence type="ECO:0000313" key="10">
    <source>
        <dbReference type="EMBL" id="MFC0558184.1"/>
    </source>
</evidence>
<evidence type="ECO:0000256" key="3">
    <source>
        <dbReference type="ARBA" id="ARBA00012737"/>
    </source>
</evidence>
<dbReference type="InterPro" id="IPR029055">
    <property type="entry name" value="Ntn_hydrolases_N"/>
</dbReference>
<dbReference type="GO" id="GO:0004066">
    <property type="term" value="F:asparagine synthase (glutamine-hydrolyzing) activity"/>
    <property type="evidence" value="ECO:0007669"/>
    <property type="project" value="UniProtKB-EC"/>
</dbReference>
<dbReference type="PANTHER" id="PTHR43284:SF1">
    <property type="entry name" value="ASPARAGINE SYNTHETASE"/>
    <property type="match status" value="1"/>
</dbReference>
<dbReference type="InterPro" id="IPR014729">
    <property type="entry name" value="Rossmann-like_a/b/a_fold"/>
</dbReference>
<keyword evidence="5" id="KW-0067">ATP-binding</keyword>
<comment type="caution">
    <text evidence="10">The sequence shown here is derived from an EMBL/GenBank/DDBJ whole genome shotgun (WGS) entry which is preliminary data.</text>
</comment>
<organism evidence="10 11">
    <name type="scientific">Halalkalibacter alkalisediminis</name>
    <dbReference type="NCBI Taxonomy" id="935616"/>
    <lineage>
        <taxon>Bacteria</taxon>
        <taxon>Bacillati</taxon>
        <taxon>Bacillota</taxon>
        <taxon>Bacilli</taxon>
        <taxon>Bacillales</taxon>
        <taxon>Bacillaceae</taxon>
        <taxon>Halalkalibacter</taxon>
    </lineage>
</organism>
<keyword evidence="6" id="KW-0028">Amino-acid biosynthesis</keyword>
<dbReference type="Pfam" id="PF00733">
    <property type="entry name" value="Asn_synthase"/>
    <property type="match status" value="1"/>
</dbReference>
<dbReference type="EC" id="6.3.5.4" evidence="3"/>
<evidence type="ECO:0000256" key="5">
    <source>
        <dbReference type="ARBA" id="ARBA00022840"/>
    </source>
</evidence>
<dbReference type="Gene3D" id="3.60.20.10">
    <property type="entry name" value="Glutamine Phosphoribosylpyrophosphate, subunit 1, domain 1"/>
    <property type="match status" value="1"/>
</dbReference>
<keyword evidence="4" id="KW-0547">Nucleotide-binding</keyword>